<evidence type="ECO:0000313" key="5">
    <source>
        <dbReference type="Proteomes" id="UP001165289"/>
    </source>
</evidence>
<dbReference type="Pfam" id="PF01633">
    <property type="entry name" value="Choline_kinase"/>
    <property type="match status" value="1"/>
</dbReference>
<dbReference type="Gene3D" id="3.30.200.20">
    <property type="entry name" value="Phosphorylase Kinase, domain 1"/>
    <property type="match status" value="1"/>
</dbReference>
<reference evidence="4 5" key="1">
    <citation type="journal article" date="2023" name="BMC Biol.">
        <title>The compact genome of the sponge Oopsacas minuta (Hexactinellida) is lacking key metazoan core genes.</title>
        <authorList>
            <person name="Santini S."/>
            <person name="Schenkelaars Q."/>
            <person name="Jourda C."/>
            <person name="Duchesne M."/>
            <person name="Belahbib H."/>
            <person name="Rocher C."/>
            <person name="Selva M."/>
            <person name="Riesgo A."/>
            <person name="Vervoort M."/>
            <person name="Leys S.P."/>
            <person name="Kodjabachian L."/>
            <person name="Le Bivic A."/>
            <person name="Borchiellini C."/>
            <person name="Claverie J.M."/>
            <person name="Renard E."/>
        </authorList>
    </citation>
    <scope>NUCLEOTIDE SEQUENCE [LARGE SCALE GENOMIC DNA]</scope>
    <source>
        <strain evidence="4">SPO-2</strain>
    </source>
</reference>
<evidence type="ECO:0000313" key="4">
    <source>
        <dbReference type="EMBL" id="KAI6662011.1"/>
    </source>
</evidence>
<comment type="similarity">
    <text evidence="3">Belongs to the choline/ethanolamine kinase family.</text>
</comment>
<keyword evidence="4" id="KW-0808">Transferase</keyword>
<dbReference type="Proteomes" id="UP001165289">
    <property type="component" value="Unassembled WGS sequence"/>
</dbReference>
<protein>
    <submittedName>
        <fullName evidence="4">Choline/ethanolamine kinase-like</fullName>
    </submittedName>
</protein>
<gene>
    <name evidence="4" type="ORF">LOD99_9598</name>
</gene>
<dbReference type="GO" id="GO:0004305">
    <property type="term" value="F:ethanolamine kinase activity"/>
    <property type="evidence" value="ECO:0007669"/>
    <property type="project" value="TreeGrafter"/>
</dbReference>
<accession>A0AAV7KMM7</accession>
<evidence type="ECO:0000256" key="3">
    <source>
        <dbReference type="ARBA" id="ARBA00038211"/>
    </source>
</evidence>
<sequence>MVESNSSSVDIPVPDTTVLMCRRLLGGDWYSLPLAPIHIESITEGQTNKLYILKLKHTPSTSATTPDTVILRLFSDIWSQEEIITQNIVYAILSERGLAPKLYGVLSHSQGRLEHFYQCRTLTNLELYQENVLTHTTRIIAEMHLQDMPVPKDASFVFKCMRRWLKKTEEVCLSDSKRQSMLNGMLSEKKWEEELDWLEQHLKQLNYPIVFCHNDLYSQNIIRLLDKDEFNIRVIDFDMASYNYRGYEFAQLFHDLLFDYSCTAHPGFKYLPDQYPSLEQRQNIVRLYLQRLYDRDTTKEEVDQLVNEIQQTRLYSCLFVFLWGLRASVVYNYPFDSLYFAKVYLSMYNTEKERLSKQKFE</sequence>
<comment type="caution">
    <text evidence="4">The sequence shown here is derived from an EMBL/GenBank/DDBJ whole genome shotgun (WGS) entry which is preliminary data.</text>
</comment>
<evidence type="ECO:0000256" key="1">
    <source>
        <dbReference type="ARBA" id="ARBA00023209"/>
    </source>
</evidence>
<dbReference type="GO" id="GO:0005737">
    <property type="term" value="C:cytoplasm"/>
    <property type="evidence" value="ECO:0007669"/>
    <property type="project" value="TreeGrafter"/>
</dbReference>
<evidence type="ECO:0000256" key="2">
    <source>
        <dbReference type="ARBA" id="ARBA00023264"/>
    </source>
</evidence>
<name>A0AAV7KMM7_9METZ</name>
<keyword evidence="1" id="KW-0444">Lipid biosynthesis</keyword>
<dbReference type="InterPro" id="IPR011009">
    <property type="entry name" value="Kinase-like_dom_sf"/>
</dbReference>
<dbReference type="PANTHER" id="PTHR22603">
    <property type="entry name" value="CHOLINE/ETHANOALAMINE KINASE"/>
    <property type="match status" value="1"/>
</dbReference>
<keyword evidence="5" id="KW-1185">Reference proteome</keyword>
<keyword evidence="2" id="KW-1208">Phospholipid metabolism</keyword>
<keyword evidence="1" id="KW-0443">Lipid metabolism</keyword>
<keyword evidence="1" id="KW-0594">Phospholipid biosynthesis</keyword>
<organism evidence="4 5">
    <name type="scientific">Oopsacas minuta</name>
    <dbReference type="NCBI Taxonomy" id="111878"/>
    <lineage>
        <taxon>Eukaryota</taxon>
        <taxon>Metazoa</taxon>
        <taxon>Porifera</taxon>
        <taxon>Hexactinellida</taxon>
        <taxon>Hexasterophora</taxon>
        <taxon>Lyssacinosida</taxon>
        <taxon>Leucopsacidae</taxon>
        <taxon>Oopsacas</taxon>
    </lineage>
</organism>
<dbReference type="Gene3D" id="3.90.1200.10">
    <property type="match status" value="1"/>
</dbReference>
<dbReference type="PANTHER" id="PTHR22603:SF93">
    <property type="entry name" value="RE24176P"/>
    <property type="match status" value="1"/>
</dbReference>
<keyword evidence="4" id="KW-0418">Kinase</keyword>
<dbReference type="GO" id="GO:0004103">
    <property type="term" value="F:choline kinase activity"/>
    <property type="evidence" value="ECO:0007669"/>
    <property type="project" value="TreeGrafter"/>
</dbReference>
<dbReference type="AlphaFoldDB" id="A0AAV7KMM7"/>
<dbReference type="SUPFAM" id="SSF56112">
    <property type="entry name" value="Protein kinase-like (PK-like)"/>
    <property type="match status" value="1"/>
</dbReference>
<proteinExistence type="inferred from homology"/>
<dbReference type="GO" id="GO:0006646">
    <property type="term" value="P:phosphatidylethanolamine biosynthetic process"/>
    <property type="evidence" value="ECO:0007669"/>
    <property type="project" value="TreeGrafter"/>
</dbReference>
<dbReference type="EMBL" id="JAKMXF010000001">
    <property type="protein sequence ID" value="KAI6662011.1"/>
    <property type="molecule type" value="Genomic_DNA"/>
</dbReference>